<gene>
    <name evidence="7" type="ORF">ACFQ1X_09700</name>
</gene>
<name>A0ABW3LDD0_9BACL</name>
<evidence type="ECO:0000256" key="1">
    <source>
        <dbReference type="ARBA" id="ARBA00006247"/>
    </source>
</evidence>
<keyword evidence="3" id="KW-0479">Metal-binding</keyword>
<organism evidence="7 8">
    <name type="scientific">Metaplanococcus flavidus</name>
    <dbReference type="NCBI Taxonomy" id="569883"/>
    <lineage>
        <taxon>Bacteria</taxon>
        <taxon>Bacillati</taxon>
        <taxon>Bacillota</taxon>
        <taxon>Bacilli</taxon>
        <taxon>Bacillales</taxon>
        <taxon>Caryophanaceae</taxon>
        <taxon>Metaplanococcus</taxon>
    </lineage>
</organism>
<dbReference type="SUPFAM" id="SSF55031">
    <property type="entry name" value="Bacterial exopeptidase dimerisation domain"/>
    <property type="match status" value="1"/>
</dbReference>
<dbReference type="SUPFAM" id="SSF53187">
    <property type="entry name" value="Zn-dependent exopeptidases"/>
    <property type="match status" value="1"/>
</dbReference>
<comment type="caution">
    <text evidence="7">The sequence shown here is derived from an EMBL/GenBank/DDBJ whole genome shotgun (WGS) entry which is preliminary data.</text>
</comment>
<keyword evidence="4" id="KW-0378">Hydrolase</keyword>
<dbReference type="InterPro" id="IPR011650">
    <property type="entry name" value="Peptidase_M20_dimer"/>
</dbReference>
<dbReference type="InterPro" id="IPR047177">
    <property type="entry name" value="Pept_M20A"/>
</dbReference>
<evidence type="ECO:0000256" key="3">
    <source>
        <dbReference type="ARBA" id="ARBA00022723"/>
    </source>
</evidence>
<dbReference type="Pfam" id="PF01546">
    <property type="entry name" value="Peptidase_M20"/>
    <property type="match status" value="1"/>
</dbReference>
<evidence type="ECO:0000256" key="5">
    <source>
        <dbReference type="ARBA" id="ARBA00022833"/>
    </source>
</evidence>
<protein>
    <submittedName>
        <fullName evidence="7">M20/M25/M40 family metallo-hydrolase</fullName>
    </submittedName>
</protein>
<reference evidence="8" key="1">
    <citation type="journal article" date="2019" name="Int. J. Syst. Evol. Microbiol.">
        <title>The Global Catalogue of Microorganisms (GCM) 10K type strain sequencing project: providing services to taxonomists for standard genome sequencing and annotation.</title>
        <authorList>
            <consortium name="The Broad Institute Genomics Platform"/>
            <consortium name="The Broad Institute Genome Sequencing Center for Infectious Disease"/>
            <person name="Wu L."/>
            <person name="Ma J."/>
        </authorList>
    </citation>
    <scope>NUCLEOTIDE SEQUENCE [LARGE SCALE GENOMIC DNA]</scope>
    <source>
        <strain evidence="8">CCUG 56756</strain>
    </source>
</reference>
<dbReference type="Proteomes" id="UP001597109">
    <property type="component" value="Unassembled WGS sequence"/>
</dbReference>
<proteinExistence type="inferred from homology"/>
<comment type="similarity">
    <text evidence="1">Belongs to the peptidase M20A family.</text>
</comment>
<dbReference type="PANTHER" id="PTHR45962:SF1">
    <property type="entry name" value="N-FATTY-ACYL-AMINO ACID SYNTHASE_HYDROLASE PM20D1"/>
    <property type="match status" value="1"/>
</dbReference>
<dbReference type="PANTHER" id="PTHR45962">
    <property type="entry name" value="N-FATTY-ACYL-AMINO ACID SYNTHASE/HYDROLASE PM20D1"/>
    <property type="match status" value="1"/>
</dbReference>
<keyword evidence="5" id="KW-0862">Zinc</keyword>
<sequence length="423" mass="47522">MEAKKLFIQLIQAKTVNDDQSEWAGINVLENWMNECGLEYQVFESPQRRPNLVAKLLGTSGDSEKPPLILLSHIDVVAAAEEEWTYPPFSGMEAENAIWGRGTLDTKQLTAMHAHAYYLLSKQKQRSRDVYFIVTSDEENGSTEGMEFLVKEQPHLFEQATVFSEGGGFLIEDQDNETSYMLYANSEKGVATVRLSAKMEGGHAAAPPDESLILILLETTSQIASSIKPAHVNQDLVDFQSKMNGMLESKRDSNDHQDLVQRFVDYMGQPSIKIPDFEIGSSSINVLPAKGEVTLEIRVLPQMTEGQIRDQLNHVVSHPKVLWELTSFEPGYQNTQDDLLIEIFKSTAEDLGFYGEWVPFTALGRTDGRWVADSAASIYGISPTLTNFTEVLKRVHQKDERIEIDSFEFGSKWMDKAVAKICE</sequence>
<dbReference type="Gene3D" id="3.40.630.10">
    <property type="entry name" value="Zn peptidases"/>
    <property type="match status" value="1"/>
</dbReference>
<dbReference type="InterPro" id="IPR036264">
    <property type="entry name" value="Bact_exopeptidase_dim_dom"/>
</dbReference>
<evidence type="ECO:0000256" key="4">
    <source>
        <dbReference type="ARBA" id="ARBA00022801"/>
    </source>
</evidence>
<dbReference type="EMBL" id="JBHTKI010000012">
    <property type="protein sequence ID" value="MFD1031701.1"/>
    <property type="molecule type" value="Genomic_DNA"/>
</dbReference>
<keyword evidence="2" id="KW-0645">Protease</keyword>
<dbReference type="InterPro" id="IPR002933">
    <property type="entry name" value="Peptidase_M20"/>
</dbReference>
<evidence type="ECO:0000256" key="2">
    <source>
        <dbReference type="ARBA" id="ARBA00022670"/>
    </source>
</evidence>
<evidence type="ECO:0000259" key="6">
    <source>
        <dbReference type="Pfam" id="PF07687"/>
    </source>
</evidence>
<dbReference type="Gene3D" id="3.30.70.360">
    <property type="match status" value="1"/>
</dbReference>
<evidence type="ECO:0000313" key="8">
    <source>
        <dbReference type="Proteomes" id="UP001597109"/>
    </source>
</evidence>
<dbReference type="Pfam" id="PF07687">
    <property type="entry name" value="M20_dimer"/>
    <property type="match status" value="1"/>
</dbReference>
<dbReference type="RefSeq" id="WP_144839813.1">
    <property type="nucleotide sequence ID" value="NZ_JBHTKI010000012.1"/>
</dbReference>
<dbReference type="Gene3D" id="1.10.150.900">
    <property type="match status" value="1"/>
</dbReference>
<evidence type="ECO:0000313" key="7">
    <source>
        <dbReference type="EMBL" id="MFD1031701.1"/>
    </source>
</evidence>
<accession>A0ABW3LDD0</accession>
<keyword evidence="8" id="KW-1185">Reference proteome</keyword>
<feature type="domain" description="Peptidase M20 dimerisation" evidence="6">
    <location>
        <begin position="186"/>
        <end position="320"/>
    </location>
</feature>